<name>A0ABS3WPT7_9ACTN</name>
<keyword evidence="4" id="KW-1185">Reference proteome</keyword>
<evidence type="ECO:0008006" key="5">
    <source>
        <dbReference type="Google" id="ProtNLM"/>
    </source>
</evidence>
<keyword evidence="2" id="KW-0472">Membrane</keyword>
<dbReference type="EMBL" id="JAFFZN010000004">
    <property type="protein sequence ID" value="MBO8185134.1"/>
    <property type="molecule type" value="Genomic_DNA"/>
</dbReference>
<accession>A0ABS3WPT7</accession>
<dbReference type="RefSeq" id="WP_209263952.1">
    <property type="nucleotide sequence ID" value="NZ_JAFFZN010000004.1"/>
</dbReference>
<keyword evidence="2" id="KW-1133">Transmembrane helix</keyword>
<reference evidence="3 4" key="1">
    <citation type="submission" date="2021-02" db="EMBL/GenBank/DDBJ databases">
        <title>Streptomyces spirodelae sp. nov., isolated from duckweed.</title>
        <authorList>
            <person name="Saimee Y."/>
            <person name="Duangmal K."/>
        </authorList>
    </citation>
    <scope>NUCLEOTIDE SEQUENCE [LARGE SCALE GENOMIC DNA]</scope>
    <source>
        <strain evidence="3 4">DW4-2</strain>
    </source>
</reference>
<organism evidence="3 4">
    <name type="scientific">Streptomyces spirodelae</name>
    <dbReference type="NCBI Taxonomy" id="2812904"/>
    <lineage>
        <taxon>Bacteria</taxon>
        <taxon>Bacillati</taxon>
        <taxon>Actinomycetota</taxon>
        <taxon>Actinomycetes</taxon>
        <taxon>Kitasatosporales</taxon>
        <taxon>Streptomycetaceae</taxon>
        <taxon>Streptomyces</taxon>
    </lineage>
</organism>
<keyword evidence="2" id="KW-0812">Transmembrane</keyword>
<evidence type="ECO:0000313" key="3">
    <source>
        <dbReference type="EMBL" id="MBO8185134.1"/>
    </source>
</evidence>
<proteinExistence type="predicted"/>
<sequence length="156" mass="16360">MSAESASPTPPTGTAAKGAGSRTGGGLEPADALTGPDPVPGSALRRELRAAHALVYRECLRLLSLRLHTVIIVLEPAVYLVALGGGLSGLIPSETVGGDYKTFLFPGILAIAVQAPAMSVGIRLIMDKENGYLRETLMAPVRRSTCWAAHRFGRPE</sequence>
<evidence type="ECO:0000256" key="1">
    <source>
        <dbReference type="SAM" id="MobiDB-lite"/>
    </source>
</evidence>
<evidence type="ECO:0000313" key="4">
    <source>
        <dbReference type="Proteomes" id="UP001518976"/>
    </source>
</evidence>
<protein>
    <recommendedName>
        <fullName evidence="5">ABC transporter permease</fullName>
    </recommendedName>
</protein>
<evidence type="ECO:0000256" key="2">
    <source>
        <dbReference type="SAM" id="Phobius"/>
    </source>
</evidence>
<comment type="caution">
    <text evidence="3">The sequence shown here is derived from an EMBL/GenBank/DDBJ whole genome shotgun (WGS) entry which is preliminary data.</text>
</comment>
<dbReference type="Proteomes" id="UP001518976">
    <property type="component" value="Unassembled WGS sequence"/>
</dbReference>
<feature type="transmembrane region" description="Helical" evidence="2">
    <location>
        <begin position="70"/>
        <end position="91"/>
    </location>
</feature>
<feature type="transmembrane region" description="Helical" evidence="2">
    <location>
        <begin position="103"/>
        <end position="125"/>
    </location>
</feature>
<feature type="region of interest" description="Disordered" evidence="1">
    <location>
        <begin position="1"/>
        <end position="39"/>
    </location>
</feature>
<gene>
    <name evidence="3" type="ORF">JW592_06565</name>
</gene>